<evidence type="ECO:0000259" key="1">
    <source>
        <dbReference type="PROSITE" id="PS52002"/>
    </source>
</evidence>
<dbReference type="InterPro" id="IPR037156">
    <property type="entry name" value="Lsm_C_sf"/>
</dbReference>
<dbReference type="EMBL" id="DSGT01000001">
    <property type="protein sequence ID" value="HEW52568.1"/>
    <property type="molecule type" value="Genomic_DNA"/>
</dbReference>
<dbReference type="SUPFAM" id="SSF50182">
    <property type="entry name" value="Sm-like ribonucleoproteins"/>
    <property type="match status" value="1"/>
</dbReference>
<dbReference type="Gene3D" id="3.30.310.60">
    <property type="entry name" value="Like-Sm ribonucleoprotein, C-terminal domain"/>
    <property type="match status" value="1"/>
</dbReference>
<reference evidence="2" key="1">
    <citation type="journal article" date="2020" name="mSystems">
        <title>Genome- and Community-Level Interaction Insights into Carbon Utilization and Element Cycling Functions of Hydrothermarchaeota in Hydrothermal Sediment.</title>
        <authorList>
            <person name="Zhou Z."/>
            <person name="Liu Y."/>
            <person name="Xu W."/>
            <person name="Pan J."/>
            <person name="Luo Z.H."/>
            <person name="Li M."/>
        </authorList>
    </citation>
    <scope>NUCLEOTIDE SEQUENCE [LARGE SCALE GENOMIC DNA]</scope>
    <source>
        <strain evidence="2">SpSt-16</strain>
    </source>
</reference>
<sequence length="146" mass="16528">MSYGTRSIAGELTRLIDKKITVRLVDGKTYSGRLLSLDPASFHLVLGDVEGDESSRFYRVVINGNRVSEILVQEQPLFDAEEFTSYLVSKLNLRPFDVKVLREANAVIVYDRYKVSEAGVEGSGPTAERIYEVYQEYLEQKKRGAK</sequence>
<dbReference type="InterPro" id="IPR001163">
    <property type="entry name" value="Sm_dom_euk/arc"/>
</dbReference>
<feature type="domain" description="Sm" evidence="1">
    <location>
        <begin position="7"/>
        <end position="76"/>
    </location>
</feature>
<dbReference type="CDD" id="cd11679">
    <property type="entry name" value="archaeal_Sm_like"/>
    <property type="match status" value="1"/>
</dbReference>
<comment type="caution">
    <text evidence="2">The sequence shown here is derived from an EMBL/GenBank/DDBJ whole genome shotgun (WGS) entry which is preliminary data.</text>
</comment>
<dbReference type="InterPro" id="IPR047575">
    <property type="entry name" value="Sm"/>
</dbReference>
<name>A0A7C2VNB9_9CREN</name>
<dbReference type="InterPro" id="IPR010920">
    <property type="entry name" value="LSM_dom_sf"/>
</dbReference>
<accession>A0A7C2VNB9</accession>
<dbReference type="InterPro" id="IPR028277">
    <property type="entry name" value="Lsm_C"/>
</dbReference>
<protein>
    <submittedName>
        <fullName evidence="2">Sm ribonucleo</fullName>
    </submittedName>
</protein>
<evidence type="ECO:0000313" key="2">
    <source>
        <dbReference type="EMBL" id="HEW52568.1"/>
    </source>
</evidence>
<dbReference type="Pfam" id="PF14894">
    <property type="entry name" value="Lsm_C"/>
    <property type="match status" value="1"/>
</dbReference>
<dbReference type="AlphaFoldDB" id="A0A7C2VNB9"/>
<gene>
    <name evidence="2" type="ORF">ENO77_00020</name>
</gene>
<dbReference type="Gene3D" id="2.30.30.100">
    <property type="match status" value="1"/>
</dbReference>
<dbReference type="Pfam" id="PF01423">
    <property type="entry name" value="LSM"/>
    <property type="match status" value="1"/>
</dbReference>
<dbReference type="PROSITE" id="PS52002">
    <property type="entry name" value="SM"/>
    <property type="match status" value="1"/>
</dbReference>
<dbReference type="GO" id="GO:0003723">
    <property type="term" value="F:RNA binding"/>
    <property type="evidence" value="ECO:0007669"/>
    <property type="project" value="InterPro"/>
</dbReference>
<proteinExistence type="predicted"/>
<organism evidence="2">
    <name type="scientific">Ignisphaera aggregans</name>
    <dbReference type="NCBI Taxonomy" id="334771"/>
    <lineage>
        <taxon>Archaea</taxon>
        <taxon>Thermoproteota</taxon>
        <taxon>Thermoprotei</taxon>
        <taxon>Desulfurococcales</taxon>
        <taxon>Desulfurococcaceae</taxon>
        <taxon>Ignisphaera</taxon>
    </lineage>
</organism>